<reference evidence="3 4" key="1">
    <citation type="journal article" date="2013" name="PLoS Genet.">
        <title>Genomic mechanisms accounting for the adaptation to parasitism in nematode-trapping fungi.</title>
        <authorList>
            <person name="Meerupati T."/>
            <person name="Andersson K.M."/>
            <person name="Friman E."/>
            <person name="Kumar D."/>
            <person name="Tunlid A."/>
            <person name="Ahren D."/>
        </authorList>
    </citation>
    <scope>NUCLEOTIDE SEQUENCE [LARGE SCALE GENOMIC DNA]</scope>
    <source>
        <strain evidence="3 4">CBS 200.50</strain>
    </source>
</reference>
<feature type="compositionally biased region" description="Basic and acidic residues" evidence="1">
    <location>
        <begin position="582"/>
        <end position="596"/>
    </location>
</feature>
<organism evidence="3 4">
    <name type="scientific">Dactylellina haptotyla (strain CBS 200.50)</name>
    <name type="common">Nematode-trapping fungus</name>
    <name type="synonym">Monacrosporium haptotylum</name>
    <dbReference type="NCBI Taxonomy" id="1284197"/>
    <lineage>
        <taxon>Eukaryota</taxon>
        <taxon>Fungi</taxon>
        <taxon>Dikarya</taxon>
        <taxon>Ascomycota</taxon>
        <taxon>Pezizomycotina</taxon>
        <taxon>Orbiliomycetes</taxon>
        <taxon>Orbiliales</taxon>
        <taxon>Orbiliaceae</taxon>
        <taxon>Dactylellina</taxon>
    </lineage>
</organism>
<feature type="compositionally biased region" description="Basic and acidic residues" evidence="1">
    <location>
        <begin position="815"/>
        <end position="825"/>
    </location>
</feature>
<evidence type="ECO:0000256" key="2">
    <source>
        <dbReference type="SAM" id="Phobius"/>
    </source>
</evidence>
<dbReference type="PANTHER" id="PTHR43670:SF132">
    <property type="entry name" value="OS03G0157600 PROTEIN"/>
    <property type="match status" value="1"/>
</dbReference>
<reference evidence="4" key="2">
    <citation type="submission" date="2013-04" db="EMBL/GenBank/DDBJ databases">
        <title>Genomic mechanisms accounting for the adaptation to parasitism in nematode-trapping fungi.</title>
        <authorList>
            <person name="Ahren D.G."/>
        </authorList>
    </citation>
    <scope>NUCLEOTIDE SEQUENCE [LARGE SCALE GENOMIC DNA]</scope>
    <source>
        <strain evidence="4">CBS 200.50</strain>
    </source>
</reference>
<sequence length="825" mass="92120">MVVKKPRTKTPKGAVALVPESNSRPTTPQKSKPQKPKTKSKSRSSPPPAPAPRRRRTWKAWFFSLILRSSFLYSLYLYIWTCPKDGTDPRRICDIGDRTLDFIEPHLYDAYDAYVEPYYTEYLASYVDKATPYVILANEQYVEPTRVYAVGQFEKHAVPVLLNAKKQVLAEYTRVLEPYVKTAEVKGSAFYDAFLADLVATGQELYIAYSPTVIKYSQQGYDYALEQAHPYYIASLPYIEKAWAEGIAAAGWIGVEGKGWVARRWGMHVEPQLWRIQERLGMKGLKNATPVKEAGPTPPHRGNPNASSSDTTPDQGIKAEGEYDNHDEAVGDKGEYKDGEAPEKKKSSAEQIEDARPLIEADLVAWAAKFEEAATQASAEVVSKLDVLCDKVMKQQTPLSTELLEEFDARVLKEFHDFEDGLLKLLDSPAEHKYVMIGYNGLVGRSFHNMKEKHAQIIAHTQEFLMDTYQSTAKIVDAALAGMDSAHDVGMQELGMKWAWMDGVTYKDWAKYHELKQAFGAMKTRVIRSGQGHKKLREVTDYAKSIDDAAGAILKTVNDEIAKLEKLGRKRLEDAEEARIAAEKADKNGQAVKEDQQSDSPNVKEVPEPEGEKEQPTDPKVDESNHTPDKGQKESEPQQETDPESTNQQQIATEEQPEPESEPASELKTETQDTTSETVGRSEPEAATKEAEPESEPESETTQPETRGEPESKPDTQKEEPNPAVAERAETEHTKDSDTKADERPESESAKQESAPPSQQEPAAEEAGSEANSATEATAEEPSLKVQKSYKEDIAPEANDQEKPVDVPKQQNPSEEEKLIQKDEL</sequence>
<feature type="compositionally biased region" description="Basic and acidic residues" evidence="1">
    <location>
        <begin position="680"/>
        <end position="692"/>
    </location>
</feature>
<dbReference type="GO" id="GO:0034605">
    <property type="term" value="P:cellular response to heat"/>
    <property type="evidence" value="ECO:0007669"/>
    <property type="project" value="TreeGrafter"/>
</dbReference>
<name>S8AJR5_DACHA</name>
<feature type="compositionally biased region" description="Basic residues" evidence="1">
    <location>
        <begin position="1"/>
        <end position="10"/>
    </location>
</feature>
<evidence type="ECO:0000313" key="4">
    <source>
        <dbReference type="Proteomes" id="UP000015100"/>
    </source>
</evidence>
<dbReference type="STRING" id="1284197.S8AJR5"/>
<evidence type="ECO:0000256" key="1">
    <source>
        <dbReference type="SAM" id="MobiDB-lite"/>
    </source>
</evidence>
<feature type="compositionally biased region" description="Low complexity" evidence="1">
    <location>
        <begin position="753"/>
        <end position="762"/>
    </location>
</feature>
<dbReference type="AlphaFoldDB" id="S8AJR5"/>
<feature type="compositionally biased region" description="Low complexity" evidence="1">
    <location>
        <begin position="769"/>
        <end position="781"/>
    </location>
</feature>
<keyword evidence="4" id="KW-1185">Reference proteome</keyword>
<dbReference type="OMA" id="LRTWQQK"/>
<feature type="compositionally biased region" description="Basic and acidic residues" evidence="1">
    <location>
        <begin position="317"/>
        <end position="352"/>
    </location>
</feature>
<dbReference type="Proteomes" id="UP000015100">
    <property type="component" value="Unassembled WGS sequence"/>
</dbReference>
<feature type="compositionally biased region" description="Polar residues" evidence="1">
    <location>
        <begin position="304"/>
        <end position="314"/>
    </location>
</feature>
<feature type="transmembrane region" description="Helical" evidence="2">
    <location>
        <begin position="60"/>
        <end position="80"/>
    </location>
</feature>
<keyword evidence="2" id="KW-1133">Transmembrane helix</keyword>
<protein>
    <submittedName>
        <fullName evidence="3">Uncharacterized protein</fullName>
    </submittedName>
</protein>
<dbReference type="HOGENOM" id="CLU_365605_0_0_1"/>
<feature type="compositionally biased region" description="Basic and acidic residues" evidence="1">
    <location>
        <begin position="605"/>
        <end position="636"/>
    </location>
</feature>
<proteinExistence type="predicted"/>
<feature type="region of interest" description="Disordered" evidence="1">
    <location>
        <begin position="1"/>
        <end position="53"/>
    </location>
</feature>
<feature type="compositionally biased region" description="Basic residues" evidence="1">
    <location>
        <begin position="32"/>
        <end position="42"/>
    </location>
</feature>
<comment type="caution">
    <text evidence="3">The sequence shown here is derived from an EMBL/GenBank/DDBJ whole genome shotgun (WGS) entry which is preliminary data.</text>
</comment>
<feature type="region of interest" description="Disordered" evidence="1">
    <location>
        <begin position="582"/>
        <end position="825"/>
    </location>
</feature>
<keyword evidence="2" id="KW-0812">Transmembrane</keyword>
<accession>S8AJR5</accession>
<evidence type="ECO:0000313" key="3">
    <source>
        <dbReference type="EMBL" id="EPS41351.1"/>
    </source>
</evidence>
<gene>
    <name evidence="3" type="ORF">H072_4759</name>
</gene>
<feature type="compositionally biased region" description="Basic and acidic residues" evidence="1">
    <location>
        <begin position="706"/>
        <end position="751"/>
    </location>
</feature>
<dbReference type="eggNOG" id="ENOG502SGAD">
    <property type="taxonomic scope" value="Eukaryota"/>
</dbReference>
<feature type="compositionally biased region" description="Polar residues" evidence="1">
    <location>
        <begin position="644"/>
        <end position="653"/>
    </location>
</feature>
<feature type="region of interest" description="Disordered" evidence="1">
    <location>
        <begin position="288"/>
        <end position="352"/>
    </location>
</feature>
<feature type="compositionally biased region" description="Basic and acidic residues" evidence="1">
    <location>
        <begin position="789"/>
        <end position="806"/>
    </location>
</feature>
<dbReference type="EMBL" id="AQGS01000252">
    <property type="protein sequence ID" value="EPS41351.1"/>
    <property type="molecule type" value="Genomic_DNA"/>
</dbReference>
<dbReference type="OrthoDB" id="3260408at2759"/>
<dbReference type="PANTHER" id="PTHR43670">
    <property type="entry name" value="HEAT SHOCK PROTEIN 26"/>
    <property type="match status" value="1"/>
</dbReference>
<keyword evidence="2" id="KW-0472">Membrane</keyword>